<accession>A0A6J1PAS3</accession>
<keyword evidence="9" id="KW-0804">Transcription</keyword>
<feature type="domain" description="TFIIB-type" evidence="15">
    <location>
        <begin position="1"/>
        <end position="32"/>
    </location>
</feature>
<dbReference type="Pfam" id="PF07741">
    <property type="entry name" value="BRF1"/>
    <property type="match status" value="1"/>
</dbReference>
<dbReference type="InterPro" id="IPR013137">
    <property type="entry name" value="Znf_TFIIB"/>
</dbReference>
<dbReference type="GO" id="GO:0000995">
    <property type="term" value="F:RNA polymerase III general transcription initiation factor activity"/>
    <property type="evidence" value="ECO:0007669"/>
    <property type="project" value="TreeGrafter"/>
</dbReference>
<evidence type="ECO:0000256" key="5">
    <source>
        <dbReference type="ARBA" id="ARBA00022771"/>
    </source>
</evidence>
<dbReference type="KEGG" id="bany:112058373"/>
<dbReference type="FunFam" id="1.10.472.10:FF:000002">
    <property type="entry name" value="Transcription factor IIIB 90 kDa subunit"/>
    <property type="match status" value="1"/>
</dbReference>
<dbReference type="CTD" id="42087"/>
<dbReference type="Pfam" id="PF08271">
    <property type="entry name" value="Zn_Ribbon_TF"/>
    <property type="match status" value="1"/>
</dbReference>
<keyword evidence="16" id="KW-1185">Reference proteome</keyword>
<name>A0A6J1PAS3_BICAN</name>
<keyword evidence="3" id="KW-0479">Metal-binding</keyword>
<dbReference type="AlphaFoldDB" id="A0A6J1PAS3"/>
<evidence type="ECO:0000256" key="12">
    <source>
        <dbReference type="PROSITE-ProRule" id="PRU00469"/>
    </source>
</evidence>
<feature type="region of interest" description="Disordered" evidence="14">
    <location>
        <begin position="378"/>
        <end position="397"/>
    </location>
</feature>
<dbReference type="InterPro" id="IPR013150">
    <property type="entry name" value="TFIIB_cyclin"/>
</dbReference>
<evidence type="ECO:0000313" key="16">
    <source>
        <dbReference type="Proteomes" id="UP001652582"/>
    </source>
</evidence>
<keyword evidence="13" id="KW-0175">Coiled coil</keyword>
<dbReference type="PANTHER" id="PTHR11618:SF4">
    <property type="entry name" value="TRANSCRIPTION FACTOR IIIB 90 KDA SUBUNIT"/>
    <property type="match status" value="1"/>
</dbReference>
<evidence type="ECO:0000256" key="3">
    <source>
        <dbReference type="ARBA" id="ARBA00022723"/>
    </source>
</evidence>
<dbReference type="Proteomes" id="UP001652582">
    <property type="component" value="Chromosome 21"/>
</dbReference>
<keyword evidence="4" id="KW-0677">Repeat</keyword>
<evidence type="ECO:0000313" key="17">
    <source>
        <dbReference type="RefSeq" id="XP_023954921.1"/>
    </source>
</evidence>
<dbReference type="Gene3D" id="1.10.472.10">
    <property type="entry name" value="Cyclin-like"/>
    <property type="match status" value="2"/>
</dbReference>
<dbReference type="GO" id="GO:0000126">
    <property type="term" value="C:transcription factor TFIIIB complex"/>
    <property type="evidence" value="ECO:0007669"/>
    <property type="project" value="TreeGrafter"/>
</dbReference>
<dbReference type="SUPFAM" id="SSF47954">
    <property type="entry name" value="Cyclin-like"/>
    <property type="match status" value="2"/>
</dbReference>
<dbReference type="GeneID" id="112058373"/>
<feature type="compositionally biased region" description="Acidic residues" evidence="14">
    <location>
        <begin position="627"/>
        <end position="637"/>
    </location>
</feature>
<evidence type="ECO:0000256" key="13">
    <source>
        <dbReference type="SAM" id="Coils"/>
    </source>
</evidence>
<keyword evidence="7" id="KW-0805">Transcription regulation</keyword>
<feature type="region of interest" description="Disordered" evidence="14">
    <location>
        <begin position="536"/>
        <end position="642"/>
    </location>
</feature>
<evidence type="ECO:0000256" key="7">
    <source>
        <dbReference type="ARBA" id="ARBA00023015"/>
    </source>
</evidence>
<evidence type="ECO:0000256" key="14">
    <source>
        <dbReference type="SAM" id="MobiDB-lite"/>
    </source>
</evidence>
<dbReference type="CDD" id="cd20554">
    <property type="entry name" value="CYCLIN_TFIIIB90_rpt2"/>
    <property type="match status" value="1"/>
</dbReference>
<dbReference type="SUPFAM" id="SSF57783">
    <property type="entry name" value="Zinc beta-ribbon"/>
    <property type="match status" value="1"/>
</dbReference>
<evidence type="ECO:0000256" key="2">
    <source>
        <dbReference type="ARBA" id="ARBA00010857"/>
    </source>
</evidence>
<evidence type="ECO:0000256" key="6">
    <source>
        <dbReference type="ARBA" id="ARBA00022833"/>
    </source>
</evidence>
<keyword evidence="5 12" id="KW-0863">Zinc-finger</keyword>
<dbReference type="Pfam" id="PF00382">
    <property type="entry name" value="TFIIB"/>
    <property type="match status" value="2"/>
</dbReference>
<evidence type="ECO:0000256" key="1">
    <source>
        <dbReference type="ARBA" id="ARBA00004123"/>
    </source>
</evidence>
<dbReference type="OrthoDB" id="511529at2759"/>
<feature type="compositionally biased region" description="Polar residues" evidence="14">
    <location>
        <begin position="548"/>
        <end position="566"/>
    </location>
</feature>
<dbReference type="InterPro" id="IPR013763">
    <property type="entry name" value="Cyclin-like_dom"/>
</dbReference>
<evidence type="ECO:0000256" key="9">
    <source>
        <dbReference type="ARBA" id="ARBA00023163"/>
    </source>
</evidence>
<dbReference type="FunFam" id="2.20.25.10:FF:000012">
    <property type="entry name" value="Putative transcription factor IIIB 90 kDa subunit"/>
    <property type="match status" value="1"/>
</dbReference>
<comment type="similarity">
    <text evidence="2">Belongs to the TFIIB family.</text>
</comment>
<dbReference type="GO" id="GO:0001006">
    <property type="term" value="F:RNA polymerase III type 3 promoter sequence-specific DNA binding"/>
    <property type="evidence" value="ECO:0007669"/>
    <property type="project" value="TreeGrafter"/>
</dbReference>
<evidence type="ECO:0000256" key="10">
    <source>
        <dbReference type="ARBA" id="ARBA00023242"/>
    </source>
</evidence>
<dbReference type="PROSITE" id="PS51134">
    <property type="entry name" value="ZF_TFIIB"/>
    <property type="match status" value="1"/>
</dbReference>
<organism evidence="16 17">
    <name type="scientific">Bicyclus anynana</name>
    <name type="common">Squinting bush brown butterfly</name>
    <dbReference type="NCBI Taxonomy" id="110368"/>
    <lineage>
        <taxon>Eukaryota</taxon>
        <taxon>Metazoa</taxon>
        <taxon>Ecdysozoa</taxon>
        <taxon>Arthropoda</taxon>
        <taxon>Hexapoda</taxon>
        <taxon>Insecta</taxon>
        <taxon>Pterygota</taxon>
        <taxon>Neoptera</taxon>
        <taxon>Endopterygota</taxon>
        <taxon>Lepidoptera</taxon>
        <taxon>Glossata</taxon>
        <taxon>Ditrysia</taxon>
        <taxon>Papilionoidea</taxon>
        <taxon>Nymphalidae</taxon>
        <taxon>Satyrinae</taxon>
        <taxon>Satyrini</taxon>
        <taxon>Mycalesina</taxon>
        <taxon>Bicyclus</taxon>
    </lineage>
</organism>
<dbReference type="GO" id="GO:0005634">
    <property type="term" value="C:nucleus"/>
    <property type="evidence" value="ECO:0007669"/>
    <property type="project" value="UniProtKB-SubCell"/>
</dbReference>
<dbReference type="InterPro" id="IPR036915">
    <property type="entry name" value="Cyclin-like_sf"/>
</dbReference>
<dbReference type="CDD" id="cd20553">
    <property type="entry name" value="CYCLIN_TFIIIB90_rpt1"/>
    <property type="match status" value="1"/>
</dbReference>
<dbReference type="FunFam" id="1.10.472.10:FF:000007">
    <property type="entry name" value="Transcription factor IIIB 90 kDa subunit"/>
    <property type="match status" value="1"/>
</dbReference>
<dbReference type="InterPro" id="IPR011665">
    <property type="entry name" value="BRF1_TBP-bd_dom"/>
</dbReference>
<gene>
    <name evidence="17" type="primary">LOC112058373</name>
</gene>
<dbReference type="Gene3D" id="2.20.25.10">
    <property type="match status" value="1"/>
</dbReference>
<evidence type="ECO:0000256" key="11">
    <source>
        <dbReference type="ARBA" id="ARBA00031009"/>
    </source>
</evidence>
<comment type="subcellular location">
    <subcellularLocation>
        <location evidence="1">Nucleus</location>
    </subcellularLocation>
</comment>
<proteinExistence type="inferred from homology"/>
<sequence length="664" mass="73471">MGKKCNHCGSSEIEVDPARGDAVCTNCGSVLEDNIIVAEVEFQENSHGGSSAIGQFVSAETKGGASGFGRAFHAGIGQESREVTIRKAREGITLLSQQLRLNQQCIDIACNFFKMALSRHLTIGRHASLTQAACVYMTCRTEGTAHLLIDVSDAIQMCCYQLGRTYFKLSRALCINIPPTDPCLYILRFASRLKFGDRQHEVSMTALRLVQRMKKDSIHSGRRPSGICGAALLIAARLHEFSRKPADVVQIVRVHETTLRKRLFEFGETPSSALSLDEFMTVDLEEEQDPPAFKAARKRDKERLQKLMEEEDGEKELTELQIEIDTQLEKDCKRKRNMAKSDEKQTTEAVDEITEAENEEATRFAAQDTLHLIGEMSRDAQPKRAPTNNENGRLEKGLGPELAVIGLGQQEDKSDKFLKPDAVKQQFSKDLHNADELVLEAADEDYIDTLIMSEEESRHKTKVWNAVNADYLKNQKLKEELLAREKEEGKDKKKKIRGSYKKKVPCNASTAGEAIGKMIAEKKMSAKINYDILKSLDQPGTPVRAPSTPATPVLVQTDSPKITTPVETPVPDSPVPRKRKKKPVPTLVTAPAPTPASPAPSQPPTPNPPTPTTPAPPTPSLIHDAAEDYDEDLEAEAPDASGEMSLAAMLQNGAEEDYYDYEEY</sequence>
<evidence type="ECO:0000256" key="4">
    <source>
        <dbReference type="ARBA" id="ARBA00022737"/>
    </source>
</evidence>
<keyword evidence="10" id="KW-0539">Nucleus</keyword>
<dbReference type="Gene3D" id="1.20.5.650">
    <property type="entry name" value="Single helix bin"/>
    <property type="match status" value="1"/>
</dbReference>
<dbReference type="RefSeq" id="XP_023954921.1">
    <property type="nucleotide sequence ID" value="XM_024099153.2"/>
</dbReference>
<dbReference type="PRINTS" id="PR00685">
    <property type="entry name" value="TIFACTORIIB"/>
</dbReference>
<feature type="compositionally biased region" description="Pro residues" evidence="14">
    <location>
        <begin position="592"/>
        <end position="619"/>
    </location>
</feature>
<dbReference type="SMART" id="SM00385">
    <property type="entry name" value="CYCLIN"/>
    <property type="match status" value="2"/>
</dbReference>
<dbReference type="GO" id="GO:0097550">
    <property type="term" value="C:transcription preinitiation complex"/>
    <property type="evidence" value="ECO:0007669"/>
    <property type="project" value="TreeGrafter"/>
</dbReference>
<dbReference type="InterPro" id="IPR000812">
    <property type="entry name" value="TFIIB"/>
</dbReference>
<feature type="coiled-coil region" evidence="13">
    <location>
        <begin position="301"/>
        <end position="359"/>
    </location>
</feature>
<reference evidence="17" key="1">
    <citation type="submission" date="2025-08" db="UniProtKB">
        <authorList>
            <consortium name="RefSeq"/>
        </authorList>
    </citation>
    <scope>IDENTIFICATION</scope>
</reference>
<keyword evidence="6" id="KW-0862">Zinc</keyword>
<protein>
    <recommendedName>
        <fullName evidence="11">B-related factor 1</fullName>
    </recommendedName>
</protein>
<keyword evidence="8" id="KW-0010">Activator</keyword>
<evidence type="ECO:0000256" key="8">
    <source>
        <dbReference type="ARBA" id="ARBA00023159"/>
    </source>
</evidence>
<dbReference type="GO" id="GO:0070897">
    <property type="term" value="P:transcription preinitiation complex assembly"/>
    <property type="evidence" value="ECO:0007669"/>
    <property type="project" value="InterPro"/>
</dbReference>
<dbReference type="GO" id="GO:0017025">
    <property type="term" value="F:TBP-class protein binding"/>
    <property type="evidence" value="ECO:0007669"/>
    <property type="project" value="InterPro"/>
</dbReference>
<evidence type="ECO:0000259" key="15">
    <source>
        <dbReference type="PROSITE" id="PS51134"/>
    </source>
</evidence>
<dbReference type="PANTHER" id="PTHR11618">
    <property type="entry name" value="TRANSCRIPTION INITIATION FACTOR IIB-RELATED"/>
    <property type="match status" value="1"/>
</dbReference>
<dbReference type="GO" id="GO:0008270">
    <property type="term" value="F:zinc ion binding"/>
    <property type="evidence" value="ECO:0007669"/>
    <property type="project" value="UniProtKB-KW"/>
</dbReference>